<dbReference type="InterPro" id="IPR001296">
    <property type="entry name" value="Glyco_trans_1"/>
</dbReference>
<dbReference type="Pfam" id="PF00534">
    <property type="entry name" value="Glycos_transf_1"/>
    <property type="match status" value="1"/>
</dbReference>
<feature type="domain" description="Glycosyl transferase family 1" evidence="1">
    <location>
        <begin position="196"/>
        <end position="357"/>
    </location>
</feature>
<dbReference type="CDD" id="cd03820">
    <property type="entry name" value="GT4_AmsD-like"/>
    <property type="match status" value="1"/>
</dbReference>
<dbReference type="SUPFAM" id="SSF53756">
    <property type="entry name" value="UDP-Glycosyltransferase/glycogen phosphorylase"/>
    <property type="match status" value="1"/>
</dbReference>
<evidence type="ECO:0000259" key="1">
    <source>
        <dbReference type="Pfam" id="PF00534"/>
    </source>
</evidence>
<reference evidence="2" key="2">
    <citation type="journal article" date="2021" name="PeerJ">
        <title>Extensive microbial diversity within the chicken gut microbiome revealed by metagenomics and culture.</title>
        <authorList>
            <person name="Gilroy R."/>
            <person name="Ravi A."/>
            <person name="Getino M."/>
            <person name="Pursley I."/>
            <person name="Horton D.L."/>
            <person name="Alikhan N.F."/>
            <person name="Baker D."/>
            <person name="Gharbi K."/>
            <person name="Hall N."/>
            <person name="Watson M."/>
            <person name="Adriaenssens E.M."/>
            <person name="Foster-Nyarko E."/>
            <person name="Jarju S."/>
            <person name="Secka A."/>
            <person name="Antonio M."/>
            <person name="Oren A."/>
            <person name="Chaudhuri R.R."/>
            <person name="La Ragione R."/>
            <person name="Hildebrand F."/>
            <person name="Pallen M.J."/>
        </authorList>
    </citation>
    <scope>NUCLEOTIDE SEQUENCE</scope>
    <source>
        <strain evidence="2">2478</strain>
    </source>
</reference>
<evidence type="ECO:0000313" key="3">
    <source>
        <dbReference type="Proteomes" id="UP000823771"/>
    </source>
</evidence>
<dbReference type="EMBL" id="JADILZ010000060">
    <property type="protein sequence ID" value="MBO8478576.1"/>
    <property type="molecule type" value="Genomic_DNA"/>
</dbReference>
<comment type="caution">
    <text evidence="2">The sequence shown here is derived from an EMBL/GenBank/DDBJ whole genome shotgun (WGS) entry which is preliminary data.</text>
</comment>
<protein>
    <submittedName>
        <fullName evidence="2">Glycosyltransferase family 4 protein</fullName>
    </submittedName>
</protein>
<dbReference type="PANTHER" id="PTHR12526">
    <property type="entry name" value="GLYCOSYLTRANSFERASE"/>
    <property type="match status" value="1"/>
</dbReference>
<proteinExistence type="predicted"/>
<name>A0A9D9NM66_9BACT</name>
<dbReference type="PANTHER" id="PTHR12526:SF630">
    <property type="entry name" value="GLYCOSYLTRANSFERASE"/>
    <property type="match status" value="1"/>
</dbReference>
<gene>
    <name evidence="2" type="ORF">IAB80_06790</name>
</gene>
<reference evidence="2" key="1">
    <citation type="submission" date="2020-10" db="EMBL/GenBank/DDBJ databases">
        <authorList>
            <person name="Gilroy R."/>
        </authorList>
    </citation>
    <scope>NUCLEOTIDE SEQUENCE</scope>
    <source>
        <strain evidence="2">2478</strain>
    </source>
</reference>
<dbReference type="Proteomes" id="UP000823771">
    <property type="component" value="Unassembled WGS sequence"/>
</dbReference>
<dbReference type="GO" id="GO:0016757">
    <property type="term" value="F:glycosyltransferase activity"/>
    <property type="evidence" value="ECO:0007669"/>
    <property type="project" value="InterPro"/>
</dbReference>
<sequence length="380" mass="43554">MKLIYCTHSVCNPGGMERVLFNKISWIVSHTDWEVAVVTTDQKGRPPFYPFPESVRMTDLGINYSDDNQKNPLAKTAGYLARRRKHRKALEALLMKERPDITVSLYPSESSFIPEIKDGSRKVLELHYCKFFRLQYGRTGLLGLADRYRTRQDERIVRRFDRFVVLTQEDKGYWGDLPNMEVIPNAAILPPHREYRSDVSRHRIIAVGRLDFQKGFDRLVDAWRIVAADSRFDDWTLDIFGQGEWKEMLQGMIDRYGISGRVHINAPVKDIWKEYSESSFLVMSSHYEGFPMVMIEAMACGLPVVTFDYKCGPGDIVKDTGNGLTVKDGDIPALASAMMRLMSDSALRGSMSAEARKVTSAYSEEAVMRKWMALFENLMN</sequence>
<dbReference type="Gene3D" id="3.40.50.2000">
    <property type="entry name" value="Glycogen Phosphorylase B"/>
    <property type="match status" value="2"/>
</dbReference>
<accession>A0A9D9NM66</accession>
<dbReference type="AlphaFoldDB" id="A0A9D9NM66"/>
<evidence type="ECO:0000313" key="2">
    <source>
        <dbReference type="EMBL" id="MBO8478576.1"/>
    </source>
</evidence>
<organism evidence="2 3">
    <name type="scientific">Candidatus Cryptobacteroides excrementipullorum</name>
    <dbReference type="NCBI Taxonomy" id="2840761"/>
    <lineage>
        <taxon>Bacteria</taxon>
        <taxon>Pseudomonadati</taxon>
        <taxon>Bacteroidota</taxon>
        <taxon>Bacteroidia</taxon>
        <taxon>Bacteroidales</taxon>
        <taxon>Candidatus Cryptobacteroides</taxon>
    </lineage>
</organism>